<dbReference type="EMBL" id="CAVMJV010000017">
    <property type="protein sequence ID" value="CAK5058417.1"/>
    <property type="molecule type" value="Genomic_DNA"/>
</dbReference>
<dbReference type="Proteomes" id="UP001497535">
    <property type="component" value="Unassembled WGS sequence"/>
</dbReference>
<accession>A0ACB0YQP0</accession>
<comment type="caution">
    <text evidence="1">The sequence shown here is derived from an EMBL/GenBank/DDBJ whole genome shotgun (WGS) entry which is preliminary data.</text>
</comment>
<evidence type="ECO:0000313" key="2">
    <source>
        <dbReference type="Proteomes" id="UP001497535"/>
    </source>
</evidence>
<protein>
    <submittedName>
        <fullName evidence="1">Uncharacterized protein</fullName>
    </submittedName>
</protein>
<gene>
    <name evidence="1" type="ORF">MENTE1834_LOCUS15436</name>
</gene>
<name>A0ACB0YQP0_MELEN</name>
<proteinExistence type="predicted"/>
<evidence type="ECO:0000313" key="1">
    <source>
        <dbReference type="EMBL" id="CAK5058417.1"/>
    </source>
</evidence>
<organism evidence="1 2">
    <name type="scientific">Meloidogyne enterolobii</name>
    <name type="common">Root-knot nematode worm</name>
    <name type="synonym">Meloidogyne mayaguensis</name>
    <dbReference type="NCBI Taxonomy" id="390850"/>
    <lineage>
        <taxon>Eukaryota</taxon>
        <taxon>Metazoa</taxon>
        <taxon>Ecdysozoa</taxon>
        <taxon>Nematoda</taxon>
        <taxon>Chromadorea</taxon>
        <taxon>Rhabditida</taxon>
        <taxon>Tylenchina</taxon>
        <taxon>Tylenchomorpha</taxon>
        <taxon>Tylenchoidea</taxon>
        <taxon>Meloidogynidae</taxon>
        <taxon>Meloidogyninae</taxon>
        <taxon>Meloidogyne</taxon>
    </lineage>
</organism>
<sequence>MLINLSFIIKRFLRNGRRHWDSFCEYTELPGFRFMTSKVTYIVSNNNINFLFNWNVCTIILFNFTIFKKSNTDIF</sequence>
<keyword evidence="2" id="KW-1185">Reference proteome</keyword>
<reference evidence="1" key="1">
    <citation type="submission" date="2023-11" db="EMBL/GenBank/DDBJ databases">
        <authorList>
            <person name="Poullet M."/>
        </authorList>
    </citation>
    <scope>NUCLEOTIDE SEQUENCE</scope>
    <source>
        <strain evidence="1">E1834</strain>
    </source>
</reference>